<reference evidence="10 11" key="1">
    <citation type="submission" date="2020-05" db="EMBL/GenBank/DDBJ databases">
        <title>Parvularcula mediterraneae sp. nov., isolated from polypropylene straw from shallow seawater of the seashore of Laganas in Zakynthos island, Greece.</title>
        <authorList>
            <person name="Szabo I."/>
            <person name="Al-Omari J."/>
            <person name="Rado J."/>
            <person name="Szerdahelyi G.S."/>
        </authorList>
    </citation>
    <scope>NUCLEOTIDE SEQUENCE [LARGE SCALE GENOMIC DNA]</scope>
    <source>
        <strain evidence="10 11">ZS-1/3</strain>
    </source>
</reference>
<dbReference type="GO" id="GO:0005524">
    <property type="term" value="F:ATP binding"/>
    <property type="evidence" value="ECO:0007669"/>
    <property type="project" value="UniProtKB-KW"/>
</dbReference>
<dbReference type="Gene3D" id="3.40.50.300">
    <property type="entry name" value="P-loop containing nucleotide triphosphate hydrolases"/>
    <property type="match status" value="1"/>
</dbReference>
<keyword evidence="2" id="KW-1003">Cell membrane</keyword>
<evidence type="ECO:0000256" key="5">
    <source>
        <dbReference type="ARBA" id="ARBA00022840"/>
    </source>
</evidence>
<accession>A0A7Y3RNY5</accession>
<evidence type="ECO:0000256" key="3">
    <source>
        <dbReference type="ARBA" id="ARBA00022496"/>
    </source>
</evidence>
<dbReference type="PANTHER" id="PTHR42781">
    <property type="entry name" value="SPERMIDINE/PUTRESCINE IMPORT ATP-BINDING PROTEIN POTA"/>
    <property type="match status" value="1"/>
</dbReference>
<dbReference type="AlphaFoldDB" id="A0A7Y3RNY5"/>
<dbReference type="InterPro" id="IPR017871">
    <property type="entry name" value="ABC_transporter-like_CS"/>
</dbReference>
<dbReference type="InterPro" id="IPR050093">
    <property type="entry name" value="ABC_SmlMolc_Importer"/>
</dbReference>
<dbReference type="Pfam" id="PF00005">
    <property type="entry name" value="ABC_tran"/>
    <property type="match status" value="1"/>
</dbReference>
<dbReference type="InterPro" id="IPR027417">
    <property type="entry name" value="P-loop_NTPase"/>
</dbReference>
<dbReference type="PROSITE" id="PS50893">
    <property type="entry name" value="ABC_TRANSPORTER_2"/>
    <property type="match status" value="1"/>
</dbReference>
<protein>
    <submittedName>
        <fullName evidence="10">ABC transporter ATP-binding protein</fullName>
    </submittedName>
</protein>
<name>A0A7Y3RNY5_9PROT</name>
<dbReference type="GO" id="GO:0015408">
    <property type="term" value="F:ABC-type ferric iron transporter activity"/>
    <property type="evidence" value="ECO:0007669"/>
    <property type="project" value="InterPro"/>
</dbReference>
<keyword evidence="3" id="KW-0410">Iron transport</keyword>
<evidence type="ECO:0000256" key="7">
    <source>
        <dbReference type="ARBA" id="ARBA00023065"/>
    </source>
</evidence>
<dbReference type="FunFam" id="3.40.50.300:FF:000425">
    <property type="entry name" value="Probable ABC transporter, ATP-binding subunit"/>
    <property type="match status" value="1"/>
</dbReference>
<dbReference type="RefSeq" id="WP_173200072.1">
    <property type="nucleotide sequence ID" value="NZ_JABFCX010000003.1"/>
</dbReference>
<evidence type="ECO:0000259" key="9">
    <source>
        <dbReference type="PROSITE" id="PS50893"/>
    </source>
</evidence>
<evidence type="ECO:0000256" key="8">
    <source>
        <dbReference type="ARBA" id="ARBA00023136"/>
    </source>
</evidence>
<evidence type="ECO:0000256" key="6">
    <source>
        <dbReference type="ARBA" id="ARBA00023004"/>
    </source>
</evidence>
<keyword evidence="11" id="KW-1185">Reference proteome</keyword>
<dbReference type="PANTHER" id="PTHR42781:SF4">
    <property type="entry name" value="SPERMIDINE_PUTRESCINE IMPORT ATP-BINDING PROTEIN POTA"/>
    <property type="match status" value="1"/>
</dbReference>
<evidence type="ECO:0000256" key="1">
    <source>
        <dbReference type="ARBA" id="ARBA00022448"/>
    </source>
</evidence>
<dbReference type="PROSITE" id="PS00211">
    <property type="entry name" value="ABC_TRANSPORTER_1"/>
    <property type="match status" value="1"/>
</dbReference>
<evidence type="ECO:0000256" key="2">
    <source>
        <dbReference type="ARBA" id="ARBA00022475"/>
    </source>
</evidence>
<proteinExistence type="predicted"/>
<organism evidence="10 11">
    <name type="scientific">Parvularcula mediterranea</name>
    <dbReference type="NCBI Taxonomy" id="2732508"/>
    <lineage>
        <taxon>Bacteria</taxon>
        <taxon>Pseudomonadati</taxon>
        <taxon>Pseudomonadota</taxon>
        <taxon>Alphaproteobacteria</taxon>
        <taxon>Parvularculales</taxon>
        <taxon>Parvularculaceae</taxon>
        <taxon>Parvularcula</taxon>
    </lineage>
</organism>
<keyword evidence="6" id="KW-0408">Iron</keyword>
<feature type="domain" description="ABC transporter" evidence="9">
    <location>
        <begin position="15"/>
        <end position="244"/>
    </location>
</feature>
<dbReference type="GO" id="GO:0015697">
    <property type="term" value="P:quaternary ammonium group transport"/>
    <property type="evidence" value="ECO:0007669"/>
    <property type="project" value="UniProtKB-ARBA"/>
</dbReference>
<evidence type="ECO:0000256" key="4">
    <source>
        <dbReference type="ARBA" id="ARBA00022741"/>
    </source>
</evidence>
<dbReference type="GO" id="GO:0016020">
    <property type="term" value="C:membrane"/>
    <property type="evidence" value="ECO:0007669"/>
    <property type="project" value="InterPro"/>
</dbReference>
<dbReference type="GO" id="GO:0016887">
    <property type="term" value="F:ATP hydrolysis activity"/>
    <property type="evidence" value="ECO:0007669"/>
    <property type="project" value="InterPro"/>
</dbReference>
<sequence>MTAGLEQSGGHFLGLAFRAIEHGFAETKVLKGIDLEAARGEITCLLGPSGCGKTTLLRLAAGLYDVQAGEISLGDQLLATPGKNPPPEKRPVGLVFQDGALFPHMSVAKNVAFGVEGSQAKVAAADMLEQVGLGGFGDAYPHTLSGGQQQRVALARALAPRPEVLLLDEPFANVDVVLRQRLREETRRILKVQGSVALLVTHDPEEAMDVGDKIAVMSEGLIVQQGSPAALYDHPATAAVAEFLGRGQRFGGQRQGGAVQTPFGLWSAEAFSGDLPATDLLDVVARPDALEARAGGELVVEDIRRAGAISKVFLRNHAGERIAATLTDGDGLAVGQPASVQPLAGRVFAFGA</sequence>
<keyword evidence="7" id="KW-0406">Ion transport</keyword>
<dbReference type="SMART" id="SM00382">
    <property type="entry name" value="AAA"/>
    <property type="match status" value="1"/>
</dbReference>
<dbReference type="Proteomes" id="UP000536835">
    <property type="component" value="Unassembled WGS sequence"/>
</dbReference>
<dbReference type="CDD" id="cd03259">
    <property type="entry name" value="ABC_Carb_Solutes_like"/>
    <property type="match status" value="1"/>
</dbReference>
<evidence type="ECO:0000313" key="11">
    <source>
        <dbReference type="Proteomes" id="UP000536835"/>
    </source>
</evidence>
<gene>
    <name evidence="10" type="ORF">HK107_11960</name>
</gene>
<dbReference type="SUPFAM" id="SSF52540">
    <property type="entry name" value="P-loop containing nucleoside triphosphate hydrolases"/>
    <property type="match status" value="1"/>
</dbReference>
<keyword evidence="1" id="KW-0813">Transport</keyword>
<keyword evidence="5 10" id="KW-0067">ATP-binding</keyword>
<keyword evidence="8" id="KW-0472">Membrane</keyword>
<dbReference type="EMBL" id="JABFCX010000003">
    <property type="protein sequence ID" value="NNU17036.1"/>
    <property type="molecule type" value="Genomic_DNA"/>
</dbReference>
<dbReference type="InterPro" id="IPR015853">
    <property type="entry name" value="ABC_transpr_FbpC"/>
</dbReference>
<dbReference type="InterPro" id="IPR003439">
    <property type="entry name" value="ABC_transporter-like_ATP-bd"/>
</dbReference>
<dbReference type="InterPro" id="IPR003593">
    <property type="entry name" value="AAA+_ATPase"/>
</dbReference>
<evidence type="ECO:0000313" key="10">
    <source>
        <dbReference type="EMBL" id="NNU17036.1"/>
    </source>
</evidence>
<keyword evidence="4" id="KW-0547">Nucleotide-binding</keyword>
<comment type="caution">
    <text evidence="10">The sequence shown here is derived from an EMBL/GenBank/DDBJ whole genome shotgun (WGS) entry which is preliminary data.</text>
</comment>